<dbReference type="Proteomes" id="UP001214415">
    <property type="component" value="Chromosome 3"/>
</dbReference>
<reference evidence="1" key="1">
    <citation type="submission" date="2023-03" db="EMBL/GenBank/DDBJ databases">
        <title>Mating type loci evolution in Malassezia.</title>
        <authorList>
            <person name="Coelho M.A."/>
        </authorList>
    </citation>
    <scope>NUCLEOTIDE SEQUENCE</scope>
    <source>
        <strain evidence="1">CBS 12830</strain>
    </source>
</reference>
<dbReference type="AlphaFoldDB" id="A0AAF0EFA3"/>
<organism evidence="1 2">
    <name type="scientific">Malassezia equina</name>
    <dbReference type="NCBI Taxonomy" id="1381935"/>
    <lineage>
        <taxon>Eukaryota</taxon>
        <taxon>Fungi</taxon>
        <taxon>Dikarya</taxon>
        <taxon>Basidiomycota</taxon>
        <taxon>Ustilaginomycotina</taxon>
        <taxon>Malasseziomycetes</taxon>
        <taxon>Malasseziales</taxon>
        <taxon>Malasseziaceae</taxon>
        <taxon>Malassezia</taxon>
    </lineage>
</organism>
<keyword evidence="2" id="KW-1185">Reference proteome</keyword>
<name>A0AAF0EFA3_9BASI</name>
<sequence>MPASDAPVDAVQSKTHTLRALEKGAAVRHTVISCLESSLAIVQALNASKNWIILVHKVHPI</sequence>
<evidence type="ECO:0000313" key="2">
    <source>
        <dbReference type="Proteomes" id="UP001214415"/>
    </source>
</evidence>
<dbReference type="EMBL" id="CP119902">
    <property type="protein sequence ID" value="WFD23328.1"/>
    <property type="molecule type" value="Genomic_DNA"/>
</dbReference>
<accession>A0AAF0EFA3</accession>
<gene>
    <name evidence="1" type="ORF">MEQU1_002017</name>
</gene>
<proteinExistence type="predicted"/>
<evidence type="ECO:0000313" key="1">
    <source>
        <dbReference type="EMBL" id="WFD23328.1"/>
    </source>
</evidence>
<protein>
    <submittedName>
        <fullName evidence="1">Uncharacterized protein</fullName>
    </submittedName>
</protein>